<dbReference type="Proteomes" id="UP000287651">
    <property type="component" value="Unassembled WGS sequence"/>
</dbReference>
<sequence>MKIFHKHFGTRRRAHIARTPVKQLECVAPHRAKPSPSNGRCHHIDANSKPFLENDDRPGVLTVGSQPRAIRRHSRGLSRPYQPSSSTSRDSAYNCTLLIVTHTVDNPSIGSSNNTPPDGVSCGPESGRSARGRGTTTQD</sequence>
<feature type="compositionally biased region" description="Polar residues" evidence="1">
    <location>
        <begin position="81"/>
        <end position="90"/>
    </location>
</feature>
<feature type="region of interest" description="Disordered" evidence="1">
    <location>
        <begin position="104"/>
        <end position="139"/>
    </location>
</feature>
<feature type="compositionally biased region" description="Basic and acidic residues" evidence="1">
    <location>
        <begin position="42"/>
        <end position="58"/>
    </location>
</feature>
<name>A0A426ZFG7_ENSVE</name>
<accession>A0A426ZFG7</accession>
<gene>
    <name evidence="2" type="ORF">B296_00007342</name>
</gene>
<reference evidence="2 3" key="1">
    <citation type="journal article" date="2014" name="Agronomy (Basel)">
        <title>A Draft Genome Sequence for Ensete ventricosum, the Drought-Tolerant Tree Against Hunger.</title>
        <authorList>
            <person name="Harrison J."/>
            <person name="Moore K.A."/>
            <person name="Paszkiewicz K."/>
            <person name="Jones T."/>
            <person name="Grant M."/>
            <person name="Ambacheew D."/>
            <person name="Muzemil S."/>
            <person name="Studholme D.J."/>
        </authorList>
    </citation>
    <scope>NUCLEOTIDE SEQUENCE [LARGE SCALE GENOMIC DNA]</scope>
</reference>
<organism evidence="2 3">
    <name type="scientific">Ensete ventricosum</name>
    <name type="common">Abyssinian banana</name>
    <name type="synonym">Musa ensete</name>
    <dbReference type="NCBI Taxonomy" id="4639"/>
    <lineage>
        <taxon>Eukaryota</taxon>
        <taxon>Viridiplantae</taxon>
        <taxon>Streptophyta</taxon>
        <taxon>Embryophyta</taxon>
        <taxon>Tracheophyta</taxon>
        <taxon>Spermatophyta</taxon>
        <taxon>Magnoliopsida</taxon>
        <taxon>Liliopsida</taxon>
        <taxon>Zingiberales</taxon>
        <taxon>Musaceae</taxon>
        <taxon>Ensete</taxon>
    </lineage>
</organism>
<protein>
    <submittedName>
        <fullName evidence="2">Uncharacterized protein</fullName>
    </submittedName>
</protein>
<feature type="region of interest" description="Disordered" evidence="1">
    <location>
        <begin position="30"/>
        <end position="90"/>
    </location>
</feature>
<evidence type="ECO:0000313" key="2">
    <source>
        <dbReference type="EMBL" id="RRT62718.1"/>
    </source>
</evidence>
<evidence type="ECO:0000256" key="1">
    <source>
        <dbReference type="SAM" id="MobiDB-lite"/>
    </source>
</evidence>
<dbReference type="AlphaFoldDB" id="A0A426ZFG7"/>
<comment type="caution">
    <text evidence="2">The sequence shown here is derived from an EMBL/GenBank/DDBJ whole genome shotgun (WGS) entry which is preliminary data.</text>
</comment>
<dbReference type="EMBL" id="AMZH03006880">
    <property type="protein sequence ID" value="RRT62718.1"/>
    <property type="molecule type" value="Genomic_DNA"/>
</dbReference>
<evidence type="ECO:0000313" key="3">
    <source>
        <dbReference type="Proteomes" id="UP000287651"/>
    </source>
</evidence>
<feature type="compositionally biased region" description="Polar residues" evidence="1">
    <location>
        <begin position="104"/>
        <end position="116"/>
    </location>
</feature>
<proteinExistence type="predicted"/>